<dbReference type="EC" id="3.1.-.-" evidence="3"/>
<feature type="domain" description="Capsule synthesis protein CapA" evidence="2">
    <location>
        <begin position="1"/>
        <end position="231"/>
    </location>
</feature>
<dbReference type="PANTHER" id="PTHR33393:SF11">
    <property type="entry name" value="POLYGLUTAMINE SYNTHESIS ACCESSORY PROTEIN RV0574C-RELATED"/>
    <property type="match status" value="1"/>
</dbReference>
<evidence type="ECO:0000313" key="4">
    <source>
        <dbReference type="Proteomes" id="UP001230915"/>
    </source>
</evidence>
<comment type="similarity">
    <text evidence="1">Belongs to the CapA family.</text>
</comment>
<evidence type="ECO:0000313" key="3">
    <source>
        <dbReference type="EMBL" id="MDQ7918276.1"/>
    </source>
</evidence>
<evidence type="ECO:0000256" key="1">
    <source>
        <dbReference type="ARBA" id="ARBA00005662"/>
    </source>
</evidence>
<name>A0ABU1A4S2_9FLAO</name>
<dbReference type="SUPFAM" id="SSF56300">
    <property type="entry name" value="Metallo-dependent phosphatases"/>
    <property type="match status" value="1"/>
</dbReference>
<dbReference type="Gene3D" id="3.60.21.10">
    <property type="match status" value="1"/>
</dbReference>
<accession>A0ABU1A4S2</accession>
<dbReference type="CDD" id="cd07381">
    <property type="entry name" value="MPP_CapA"/>
    <property type="match status" value="1"/>
</dbReference>
<sequence length="342" mass="39963">MLRIVGDINLSDGFFDTGFGIGSELKKGKDPFQNLNRDVEDLWFGNMECVISDLSNKSSIYSKQFRISPSNVKHIHHLDIYNIANNHVMQHGAEAYKDMIANLDSLSVKSVGSNKNKSITISHQSKSIGILSFSQRDEKFSDNPSYWYDPEYKQIEEEFLSIKDNDFKIAYIHWGNEFINKPYGDQKKFGHWLIDLGFDLIIGLHPHVLQGFEVYKNKYIFYSLGNFVFNMPATATKYSCIVNVDLSSEKPKIDYDYIVKGEDYWPQIISENKVPEQFSFPFLNSLTSHEVENEVYYQSVFNEISKYRKSNYKYIFNSIFKYRKKDLLEILMDFGKRRISKK</sequence>
<dbReference type="SMART" id="SM00854">
    <property type="entry name" value="PGA_cap"/>
    <property type="match status" value="1"/>
</dbReference>
<dbReference type="InterPro" id="IPR029052">
    <property type="entry name" value="Metallo-depent_PP-like"/>
</dbReference>
<dbReference type="RefSeq" id="WP_308865269.1">
    <property type="nucleotide sequence ID" value="NZ_JAVHUL010000036.1"/>
</dbReference>
<dbReference type="InterPro" id="IPR019079">
    <property type="entry name" value="Capsule_synth_CapA"/>
</dbReference>
<evidence type="ECO:0000259" key="2">
    <source>
        <dbReference type="SMART" id="SM00854"/>
    </source>
</evidence>
<comment type="caution">
    <text evidence="3">The sequence shown here is derived from an EMBL/GenBank/DDBJ whole genome shotgun (WGS) entry which is preliminary data.</text>
</comment>
<keyword evidence="3" id="KW-0378">Hydrolase</keyword>
<dbReference type="EMBL" id="JAVHUL010000036">
    <property type="protein sequence ID" value="MDQ7918276.1"/>
    <property type="molecule type" value="Genomic_DNA"/>
</dbReference>
<proteinExistence type="inferred from homology"/>
<dbReference type="Proteomes" id="UP001230915">
    <property type="component" value="Unassembled WGS sequence"/>
</dbReference>
<keyword evidence="4" id="KW-1185">Reference proteome</keyword>
<dbReference type="PANTHER" id="PTHR33393">
    <property type="entry name" value="POLYGLUTAMINE SYNTHESIS ACCESSORY PROTEIN RV0574C-RELATED"/>
    <property type="match status" value="1"/>
</dbReference>
<dbReference type="Pfam" id="PF09587">
    <property type="entry name" value="PGA_cap"/>
    <property type="match status" value="1"/>
</dbReference>
<protein>
    <submittedName>
        <fullName evidence="3">CapA family protein</fullName>
        <ecNumber evidence="3">3.1.-.-</ecNumber>
    </submittedName>
</protein>
<dbReference type="GO" id="GO:0016787">
    <property type="term" value="F:hydrolase activity"/>
    <property type="evidence" value="ECO:0007669"/>
    <property type="project" value="UniProtKB-KW"/>
</dbReference>
<organism evidence="3 4">
    <name type="scientific">Mesonia profundi</name>
    <dbReference type="NCBI Taxonomy" id="3070998"/>
    <lineage>
        <taxon>Bacteria</taxon>
        <taxon>Pseudomonadati</taxon>
        <taxon>Bacteroidota</taxon>
        <taxon>Flavobacteriia</taxon>
        <taxon>Flavobacteriales</taxon>
        <taxon>Flavobacteriaceae</taxon>
        <taxon>Mesonia</taxon>
    </lineage>
</organism>
<reference evidence="3 4" key="1">
    <citation type="submission" date="2023-08" db="EMBL/GenBank/DDBJ databases">
        <title>Mesonia sp. MT50, isolated from deep-sea sediment of the Mariana Trench.</title>
        <authorList>
            <person name="Fu H."/>
        </authorList>
    </citation>
    <scope>NUCLEOTIDE SEQUENCE [LARGE SCALE GENOMIC DNA]</scope>
    <source>
        <strain evidence="3 4">MT50</strain>
    </source>
</reference>
<gene>
    <name evidence="3" type="ORF">RBU60_11875</name>
</gene>
<dbReference type="InterPro" id="IPR052169">
    <property type="entry name" value="CW_Biosynth-Accessory"/>
</dbReference>